<sequence length="160" mass="16967">MAVTTDIAATYRGPGAVMRRLLAMGQREDRALAMAMGACFLTFLSSLPRLAREAHLTETSLDQMLGGALMGWIFIAPLGLYAIAALSHLVAKAVGGRGDWYGARLALFWSFLASTPLILLNGLVAGLVGPGAGLTLVGVAWCAIFAWFWLRSLKIAEEGA</sequence>
<gene>
    <name evidence="7" type="ORF">ROJ8625_01284</name>
</gene>
<feature type="transmembrane region" description="Helical" evidence="5">
    <location>
        <begin position="103"/>
        <end position="125"/>
    </location>
</feature>
<name>A0A1X6YS70_9RHOB</name>
<dbReference type="OrthoDB" id="7771437at2"/>
<evidence type="ECO:0000256" key="2">
    <source>
        <dbReference type="ARBA" id="ARBA00022692"/>
    </source>
</evidence>
<dbReference type="InterPro" id="IPR006977">
    <property type="entry name" value="Yip1_dom"/>
</dbReference>
<organism evidence="7 8">
    <name type="scientific">Roseivivax jejudonensis</name>
    <dbReference type="NCBI Taxonomy" id="1529041"/>
    <lineage>
        <taxon>Bacteria</taxon>
        <taxon>Pseudomonadati</taxon>
        <taxon>Pseudomonadota</taxon>
        <taxon>Alphaproteobacteria</taxon>
        <taxon>Rhodobacterales</taxon>
        <taxon>Roseobacteraceae</taxon>
        <taxon>Roseivivax</taxon>
    </lineage>
</organism>
<evidence type="ECO:0000313" key="8">
    <source>
        <dbReference type="Proteomes" id="UP000193570"/>
    </source>
</evidence>
<dbReference type="EMBL" id="FWFK01000002">
    <property type="protein sequence ID" value="SLN29558.1"/>
    <property type="molecule type" value="Genomic_DNA"/>
</dbReference>
<evidence type="ECO:0000256" key="5">
    <source>
        <dbReference type="SAM" id="Phobius"/>
    </source>
</evidence>
<feature type="transmembrane region" description="Helical" evidence="5">
    <location>
        <begin position="71"/>
        <end position="91"/>
    </location>
</feature>
<evidence type="ECO:0000259" key="6">
    <source>
        <dbReference type="Pfam" id="PF04893"/>
    </source>
</evidence>
<feature type="domain" description="Yip1" evidence="6">
    <location>
        <begin position="14"/>
        <end position="153"/>
    </location>
</feature>
<feature type="transmembrane region" description="Helical" evidence="5">
    <location>
        <begin position="31"/>
        <end position="51"/>
    </location>
</feature>
<evidence type="ECO:0000313" key="7">
    <source>
        <dbReference type="EMBL" id="SLN29558.1"/>
    </source>
</evidence>
<reference evidence="7 8" key="1">
    <citation type="submission" date="2017-03" db="EMBL/GenBank/DDBJ databases">
        <authorList>
            <person name="Afonso C.L."/>
            <person name="Miller P.J."/>
            <person name="Scott M.A."/>
            <person name="Spackman E."/>
            <person name="Goraichik I."/>
            <person name="Dimitrov K.M."/>
            <person name="Suarez D.L."/>
            <person name="Swayne D.E."/>
        </authorList>
    </citation>
    <scope>NUCLEOTIDE SEQUENCE [LARGE SCALE GENOMIC DNA]</scope>
    <source>
        <strain evidence="7 8">CECT 8625</strain>
    </source>
</reference>
<keyword evidence="2 5" id="KW-0812">Transmembrane</keyword>
<keyword evidence="8" id="KW-1185">Reference proteome</keyword>
<protein>
    <submittedName>
        <fullName evidence="7">Yip1 domain protein</fullName>
    </submittedName>
</protein>
<comment type="subcellular location">
    <subcellularLocation>
        <location evidence="1">Membrane</location>
        <topology evidence="1">Multi-pass membrane protein</topology>
    </subcellularLocation>
</comment>
<dbReference type="AlphaFoldDB" id="A0A1X6YS70"/>
<dbReference type="Proteomes" id="UP000193570">
    <property type="component" value="Unassembled WGS sequence"/>
</dbReference>
<evidence type="ECO:0000256" key="4">
    <source>
        <dbReference type="ARBA" id="ARBA00023136"/>
    </source>
</evidence>
<evidence type="ECO:0000256" key="1">
    <source>
        <dbReference type="ARBA" id="ARBA00004141"/>
    </source>
</evidence>
<feature type="transmembrane region" description="Helical" evidence="5">
    <location>
        <begin position="131"/>
        <end position="150"/>
    </location>
</feature>
<dbReference type="RefSeq" id="WP_085791034.1">
    <property type="nucleotide sequence ID" value="NZ_FWFK01000002.1"/>
</dbReference>
<proteinExistence type="predicted"/>
<accession>A0A1X6YS70</accession>
<keyword evidence="3 5" id="KW-1133">Transmembrane helix</keyword>
<dbReference type="Pfam" id="PF04893">
    <property type="entry name" value="Yip1"/>
    <property type="match status" value="1"/>
</dbReference>
<dbReference type="GO" id="GO:0016020">
    <property type="term" value="C:membrane"/>
    <property type="evidence" value="ECO:0007669"/>
    <property type="project" value="UniProtKB-SubCell"/>
</dbReference>
<keyword evidence="4 5" id="KW-0472">Membrane</keyword>
<evidence type="ECO:0000256" key="3">
    <source>
        <dbReference type="ARBA" id="ARBA00022989"/>
    </source>
</evidence>